<reference evidence="2" key="1">
    <citation type="submission" date="2016-10" db="EMBL/GenBank/DDBJ databases">
        <authorList>
            <person name="Benchimol M."/>
            <person name="Almeida L.G."/>
            <person name="Vasconcelos A.T."/>
            <person name="Perreira-Neves A."/>
            <person name="Rosa I.A."/>
            <person name="Tasca T."/>
            <person name="Bogo M.R."/>
            <person name="de Souza W."/>
        </authorList>
    </citation>
    <scope>NUCLEOTIDE SEQUENCE [LARGE SCALE GENOMIC DNA]</scope>
    <source>
        <strain evidence="2">K</strain>
    </source>
</reference>
<keyword evidence="3" id="KW-1185">Reference proteome</keyword>
<protein>
    <submittedName>
        <fullName evidence="2">Uncharacterized protein</fullName>
    </submittedName>
</protein>
<organism evidence="2 3">
    <name type="scientific">Tritrichomonas foetus</name>
    <dbReference type="NCBI Taxonomy" id="1144522"/>
    <lineage>
        <taxon>Eukaryota</taxon>
        <taxon>Metamonada</taxon>
        <taxon>Parabasalia</taxon>
        <taxon>Tritrichomonadida</taxon>
        <taxon>Tritrichomonadidae</taxon>
        <taxon>Tritrichomonas</taxon>
    </lineage>
</organism>
<evidence type="ECO:0000313" key="3">
    <source>
        <dbReference type="Proteomes" id="UP000179807"/>
    </source>
</evidence>
<sequence length="181" mass="20742">MTLLYLVTSHYRTPYIYDNFSIIDGFRFIALEQSQRFLFGNIHIETVHKKLGKHSMSITELPALIVSDNYHKKFLIQSNIIADSFFSAFLNDVARRKHDNKMFQHLEVFLNDQDSSASAIVLTLAICSFVLLSLLLLMGFAISGADFKFDTLMKKEINSDTCLTLYRENAEQVDETDPSDI</sequence>
<accession>A0A1J4JD73</accession>
<gene>
    <name evidence="2" type="ORF">TRFO_10502</name>
</gene>
<keyword evidence="1" id="KW-0812">Transmembrane</keyword>
<evidence type="ECO:0000313" key="2">
    <source>
        <dbReference type="EMBL" id="OHS95373.1"/>
    </source>
</evidence>
<name>A0A1J4JD73_9EUKA</name>
<dbReference type="AlphaFoldDB" id="A0A1J4JD73"/>
<dbReference type="VEuPathDB" id="TrichDB:TRFO_10502"/>
<feature type="transmembrane region" description="Helical" evidence="1">
    <location>
        <begin position="119"/>
        <end position="145"/>
    </location>
</feature>
<keyword evidence="1" id="KW-0472">Membrane</keyword>
<keyword evidence="1" id="KW-1133">Transmembrane helix</keyword>
<dbReference type="EMBL" id="MLAK01001248">
    <property type="protein sequence ID" value="OHS95373.1"/>
    <property type="molecule type" value="Genomic_DNA"/>
</dbReference>
<proteinExistence type="predicted"/>
<evidence type="ECO:0000256" key="1">
    <source>
        <dbReference type="SAM" id="Phobius"/>
    </source>
</evidence>
<dbReference type="Proteomes" id="UP000179807">
    <property type="component" value="Unassembled WGS sequence"/>
</dbReference>
<comment type="caution">
    <text evidence="2">The sequence shown here is derived from an EMBL/GenBank/DDBJ whole genome shotgun (WGS) entry which is preliminary data.</text>
</comment>
<dbReference type="GeneID" id="94830198"/>
<dbReference type="RefSeq" id="XP_068348510.1">
    <property type="nucleotide sequence ID" value="XM_068495494.1"/>
</dbReference>